<evidence type="ECO:0000313" key="11">
    <source>
        <dbReference type="EMBL" id="PZD72984.1"/>
    </source>
</evidence>
<proteinExistence type="predicted"/>
<name>A0A2W1JSW0_9CYAN</name>
<keyword evidence="3" id="KW-0602">Photosynthesis</keyword>
<dbReference type="RefSeq" id="WP_233501573.1">
    <property type="nucleotide sequence ID" value="NZ_CAWNWM010000007.1"/>
</dbReference>
<feature type="transmembrane region" description="Helical" evidence="10">
    <location>
        <begin position="93"/>
        <end position="116"/>
    </location>
</feature>
<comment type="subcellular location">
    <subcellularLocation>
        <location evidence="1">Cellular thylakoid membrane</location>
        <topology evidence="1">Multi-pass membrane protein</topology>
    </subcellularLocation>
</comment>
<feature type="transmembrane region" description="Helical" evidence="10">
    <location>
        <begin position="256"/>
        <end position="276"/>
    </location>
</feature>
<feature type="region of interest" description="Disordered" evidence="9">
    <location>
        <begin position="325"/>
        <end position="380"/>
    </location>
</feature>
<feature type="transmembrane region" description="Helical" evidence="10">
    <location>
        <begin position="28"/>
        <end position="48"/>
    </location>
</feature>
<evidence type="ECO:0000256" key="8">
    <source>
        <dbReference type="ARBA" id="ARBA00023136"/>
    </source>
</evidence>
<feature type="transmembrane region" description="Helical" evidence="10">
    <location>
        <begin position="68"/>
        <end position="86"/>
    </location>
</feature>
<evidence type="ECO:0000256" key="9">
    <source>
        <dbReference type="SAM" id="MobiDB-lite"/>
    </source>
</evidence>
<keyword evidence="6" id="KW-0157">Chromophore</keyword>
<evidence type="ECO:0000256" key="7">
    <source>
        <dbReference type="ARBA" id="ARBA00023078"/>
    </source>
</evidence>
<keyword evidence="4 10" id="KW-0812">Transmembrane</keyword>
<keyword evidence="5 10" id="KW-1133">Transmembrane helix</keyword>
<keyword evidence="7" id="KW-0793">Thylakoid</keyword>
<dbReference type="GO" id="GO:0009521">
    <property type="term" value="C:photosystem"/>
    <property type="evidence" value="ECO:0007669"/>
    <property type="project" value="InterPro"/>
</dbReference>
<dbReference type="Pfam" id="PF00421">
    <property type="entry name" value="PSII"/>
    <property type="match status" value="1"/>
</dbReference>
<dbReference type="Proteomes" id="UP000248857">
    <property type="component" value="Unassembled WGS sequence"/>
</dbReference>
<dbReference type="GO" id="GO:0031676">
    <property type="term" value="C:plasma membrane-derived thylakoid membrane"/>
    <property type="evidence" value="ECO:0007669"/>
    <property type="project" value="UniProtKB-SubCell"/>
</dbReference>
<gene>
    <name evidence="11" type="primary">pcbC_2</name>
    <name evidence="11" type="ORF">C1752_02713</name>
</gene>
<dbReference type="EMBL" id="PQWO01000007">
    <property type="protein sequence ID" value="PZD72984.1"/>
    <property type="molecule type" value="Genomic_DNA"/>
</dbReference>
<dbReference type="GO" id="GO:0009767">
    <property type="term" value="P:photosynthetic electron transport chain"/>
    <property type="evidence" value="ECO:0007669"/>
    <property type="project" value="InterPro"/>
</dbReference>
<dbReference type="SUPFAM" id="SSF161077">
    <property type="entry name" value="Photosystem II antenna protein-like"/>
    <property type="match status" value="1"/>
</dbReference>
<evidence type="ECO:0000256" key="2">
    <source>
        <dbReference type="ARBA" id="ARBA00022494"/>
    </source>
</evidence>
<evidence type="ECO:0000256" key="4">
    <source>
        <dbReference type="ARBA" id="ARBA00022692"/>
    </source>
</evidence>
<dbReference type="InterPro" id="IPR036001">
    <property type="entry name" value="PS_II_antenna-like_sf"/>
</dbReference>
<sequence length="380" mass="40867">MTTANLLSFTPDNMTKSWWNGNARLTKFSGLLLGAHLAHAGLIVLWAGTRVISEVGNFDPSLSFPDQGLLLIPHLAALGFGIGLDGTVDTYPYFVIGVLHLVASAVLAAGGLYHVFGGSPVLEESENSRAVKFHYEWNDHRQLGLILGHHLIFLGVAALLFVLKATTWGGIYDPTVGTVHTIDNPTLNPATIFGYLFGRNHGVWSAQGLASVSTLQDVVGGHAWIGALEILGGIWHIQKPPAPWSRWLLKINAHAVLSYSLAGVAWMAFLSCFFLYNPLVFPPELYGTGKDSLANVQFLLGLTALGGHVWHASISRAEVQAKSSRVSDSKVPAATKSSSTVVEKEIQDSPEDVTTIKETPQGDVDASAEVKVEETETKDP</sequence>
<dbReference type="AlphaFoldDB" id="A0A2W1JSW0"/>
<organism evidence="11 12">
    <name type="scientific">Acaryochloris thomasi RCC1774</name>
    <dbReference type="NCBI Taxonomy" id="1764569"/>
    <lineage>
        <taxon>Bacteria</taxon>
        <taxon>Bacillati</taxon>
        <taxon>Cyanobacteriota</taxon>
        <taxon>Cyanophyceae</taxon>
        <taxon>Acaryochloridales</taxon>
        <taxon>Acaryochloridaceae</taxon>
        <taxon>Acaryochloris</taxon>
        <taxon>Acaryochloris thomasi</taxon>
    </lineage>
</organism>
<evidence type="ECO:0000256" key="10">
    <source>
        <dbReference type="SAM" id="Phobius"/>
    </source>
</evidence>
<evidence type="ECO:0000256" key="3">
    <source>
        <dbReference type="ARBA" id="ARBA00022531"/>
    </source>
</evidence>
<evidence type="ECO:0000256" key="6">
    <source>
        <dbReference type="ARBA" id="ARBA00022991"/>
    </source>
</evidence>
<evidence type="ECO:0000256" key="5">
    <source>
        <dbReference type="ARBA" id="ARBA00022989"/>
    </source>
</evidence>
<keyword evidence="12" id="KW-1185">Reference proteome</keyword>
<accession>A0A2W1JSW0</accession>
<protein>
    <submittedName>
        <fullName evidence="11">Chlorophyll a/b light-harvesting protein, photosystem I-associated</fullName>
    </submittedName>
</protein>
<keyword evidence="8 10" id="KW-0472">Membrane</keyword>
<dbReference type="GO" id="GO:0016168">
    <property type="term" value="F:chlorophyll binding"/>
    <property type="evidence" value="ECO:0007669"/>
    <property type="project" value="UniProtKB-KW"/>
</dbReference>
<evidence type="ECO:0000256" key="1">
    <source>
        <dbReference type="ARBA" id="ARBA00004636"/>
    </source>
</evidence>
<comment type="caution">
    <text evidence="11">The sequence shown here is derived from an EMBL/GenBank/DDBJ whole genome shotgun (WGS) entry which is preliminary data.</text>
</comment>
<feature type="transmembrane region" description="Helical" evidence="10">
    <location>
        <begin position="143"/>
        <end position="163"/>
    </location>
</feature>
<feature type="compositionally biased region" description="Basic and acidic residues" evidence="9">
    <location>
        <begin position="368"/>
        <end position="380"/>
    </location>
</feature>
<evidence type="ECO:0000313" key="12">
    <source>
        <dbReference type="Proteomes" id="UP000248857"/>
    </source>
</evidence>
<feature type="transmembrane region" description="Helical" evidence="10">
    <location>
        <begin position="296"/>
        <end position="314"/>
    </location>
</feature>
<keyword evidence="2" id="KW-0148">Chlorophyll</keyword>
<reference evidence="11 12" key="1">
    <citation type="journal article" date="2018" name="Sci. Rep.">
        <title>A novel species of the marine cyanobacterium Acaryochloris with a unique pigment content and lifestyle.</title>
        <authorList>
            <person name="Partensky F."/>
            <person name="Six C."/>
            <person name="Ratin M."/>
            <person name="Garczarek L."/>
            <person name="Vaulot D."/>
            <person name="Probert I."/>
            <person name="Calteau A."/>
            <person name="Gourvil P."/>
            <person name="Marie D."/>
            <person name="Grebert T."/>
            <person name="Bouchier C."/>
            <person name="Le Panse S."/>
            <person name="Gachenot M."/>
            <person name="Rodriguez F."/>
            <person name="Garrido J.L."/>
        </authorList>
    </citation>
    <scope>NUCLEOTIDE SEQUENCE [LARGE SCALE GENOMIC DNA]</scope>
    <source>
        <strain evidence="11 12">RCC1774</strain>
    </source>
</reference>
<dbReference type="InterPro" id="IPR000932">
    <property type="entry name" value="PS_antenna-like"/>
</dbReference>